<proteinExistence type="predicted"/>
<reference evidence="1" key="1">
    <citation type="submission" date="2019-11" db="EMBL/GenBank/DDBJ databases">
        <authorList>
            <person name="Feng L."/>
        </authorList>
    </citation>
    <scope>NUCLEOTIDE SEQUENCE</scope>
    <source>
        <strain evidence="1">BovatusLFYP28</strain>
    </source>
</reference>
<organism evidence="1">
    <name type="scientific">Bacteroides ovatus</name>
    <dbReference type="NCBI Taxonomy" id="28116"/>
    <lineage>
        <taxon>Bacteria</taxon>
        <taxon>Pseudomonadati</taxon>
        <taxon>Bacteroidota</taxon>
        <taxon>Bacteroidia</taxon>
        <taxon>Bacteroidales</taxon>
        <taxon>Bacteroidaceae</taxon>
        <taxon>Bacteroides</taxon>
    </lineage>
</organism>
<sequence length="258" mass="30812">MSIHSEFILTPVANILHDTAIITCSMNCGIEMYPLWDNIMQSVFMKMTGAQEQKMKCVCWEIATVDFDLRRDIYYPWELNECSRIEDKKKILKHLINAVAKLEKGFDIRTFDLSQIWNDTRSILEQFHEYSKNMGFCEREYQEYVEIFNTLGAHCLNQLSFFQNCANCSNRMNLNKPYTCSVQKNLNEMYKYLYRHRNRCAHNLTSYQQNRPSLDVLFDVNYVYENYYIRFALLIIIDKILISLYQTFQKEIDGLKLF</sequence>
<protein>
    <submittedName>
        <fullName evidence="1">Uncharacterized protein</fullName>
    </submittedName>
</protein>
<evidence type="ECO:0000313" key="1">
    <source>
        <dbReference type="EMBL" id="VYT40805.1"/>
    </source>
</evidence>
<dbReference type="EMBL" id="CACRTD010000049">
    <property type="protein sequence ID" value="VYT40805.1"/>
    <property type="molecule type" value="Genomic_DNA"/>
</dbReference>
<dbReference type="AlphaFoldDB" id="A0A6N2WE56"/>
<accession>A0A6N2WE56</accession>
<gene>
    <name evidence="1" type="ORF">BOLFYP28_03088</name>
</gene>
<name>A0A6N2WE56_BACOV</name>